<dbReference type="GO" id="GO:0015833">
    <property type="term" value="P:peptide transport"/>
    <property type="evidence" value="ECO:0007669"/>
    <property type="project" value="TreeGrafter"/>
</dbReference>
<gene>
    <name evidence="7" type="ORF">GGR30_004525</name>
</gene>
<evidence type="ECO:0000256" key="2">
    <source>
        <dbReference type="ARBA" id="ARBA00005695"/>
    </source>
</evidence>
<dbReference type="Proteomes" id="UP000530571">
    <property type="component" value="Unassembled WGS sequence"/>
</dbReference>
<evidence type="ECO:0000313" key="8">
    <source>
        <dbReference type="Proteomes" id="UP000530571"/>
    </source>
</evidence>
<dbReference type="EMBL" id="JACIDZ010000026">
    <property type="protein sequence ID" value="MBB4124565.1"/>
    <property type="molecule type" value="Genomic_DNA"/>
</dbReference>
<accession>A0A7W6KR46</accession>
<dbReference type="SUPFAM" id="SSF53850">
    <property type="entry name" value="Periplasmic binding protein-like II"/>
    <property type="match status" value="2"/>
</dbReference>
<keyword evidence="8" id="KW-1185">Reference proteome</keyword>
<feature type="chain" id="PRO_5031433933" evidence="5">
    <location>
        <begin position="31"/>
        <end position="567"/>
    </location>
</feature>
<evidence type="ECO:0000256" key="3">
    <source>
        <dbReference type="ARBA" id="ARBA00022448"/>
    </source>
</evidence>
<name>A0A7W6KR46_9HYPH</name>
<evidence type="ECO:0000259" key="6">
    <source>
        <dbReference type="Pfam" id="PF00496"/>
    </source>
</evidence>
<comment type="similarity">
    <text evidence="2">Belongs to the bacterial solute-binding protein 5 family.</text>
</comment>
<protein>
    <submittedName>
        <fullName evidence="7">ABC-type transport system substrate-binding protein</fullName>
    </submittedName>
</protein>
<feature type="signal peptide" evidence="5">
    <location>
        <begin position="1"/>
        <end position="30"/>
    </location>
</feature>
<dbReference type="GO" id="GO:1904680">
    <property type="term" value="F:peptide transmembrane transporter activity"/>
    <property type="evidence" value="ECO:0007669"/>
    <property type="project" value="TreeGrafter"/>
</dbReference>
<dbReference type="PANTHER" id="PTHR30290">
    <property type="entry name" value="PERIPLASMIC BINDING COMPONENT OF ABC TRANSPORTER"/>
    <property type="match status" value="1"/>
</dbReference>
<dbReference type="PANTHER" id="PTHR30290:SF9">
    <property type="entry name" value="OLIGOPEPTIDE-BINDING PROTEIN APPA"/>
    <property type="match status" value="1"/>
</dbReference>
<evidence type="ECO:0000256" key="5">
    <source>
        <dbReference type="SAM" id="SignalP"/>
    </source>
</evidence>
<feature type="domain" description="Solute-binding protein family 5" evidence="6">
    <location>
        <begin position="277"/>
        <end position="558"/>
    </location>
</feature>
<keyword evidence="3" id="KW-0813">Transport</keyword>
<comment type="subcellular location">
    <subcellularLocation>
        <location evidence="1">Periplasm</location>
    </subcellularLocation>
</comment>
<dbReference type="RefSeq" id="WP_183491360.1">
    <property type="nucleotide sequence ID" value="NZ_JACIDZ010000026.1"/>
</dbReference>
<evidence type="ECO:0000256" key="1">
    <source>
        <dbReference type="ARBA" id="ARBA00004418"/>
    </source>
</evidence>
<dbReference type="Pfam" id="PF00496">
    <property type="entry name" value="SBP_bac_5"/>
    <property type="match status" value="1"/>
</dbReference>
<dbReference type="Gene3D" id="3.10.105.10">
    <property type="entry name" value="Dipeptide-binding Protein, Domain 3"/>
    <property type="match status" value="2"/>
</dbReference>
<evidence type="ECO:0000256" key="4">
    <source>
        <dbReference type="ARBA" id="ARBA00022729"/>
    </source>
</evidence>
<keyword evidence="4 5" id="KW-0732">Signal</keyword>
<dbReference type="CDD" id="cd00995">
    <property type="entry name" value="PBP2_NikA_DppA_OppA_like"/>
    <property type="match status" value="1"/>
</dbReference>
<evidence type="ECO:0000313" key="7">
    <source>
        <dbReference type="EMBL" id="MBB4124565.1"/>
    </source>
</evidence>
<comment type="caution">
    <text evidence="7">The sequence shown here is derived from an EMBL/GenBank/DDBJ whole genome shotgun (WGS) entry which is preliminary data.</text>
</comment>
<dbReference type="InterPro" id="IPR039424">
    <property type="entry name" value="SBP_5"/>
</dbReference>
<sequence length="567" mass="62886">MQSYGKWSARARLLCASALLASGLSAPAIAEDDSFFTLTLMVGEGNSELAKIAQIMAQDFGKIGIDVDLQFIDFAAISPRYKLTSKTGVTFEDGGYDIYFSGTSLNTFPDPSGIYVRYGSDQFYPNGNNRTRYVNPEFDELIYEALATPNDEARWETTKEAVALLREDFANVPIYRTPKINLVRTDIAFPENKSYYGWESYAARWATREVEGKSADEMTPREKTLVVATDGSGLEAFLPGFHDNDDTTRALNYMAYDALLAPTLGSYATRDGGKKGPKPALATDWEISEDGKTWTFHLADGATWHDGVPLTADDVMFTYDLIKNPDAGYGSSKFIETNGVSWKKLDDKTVEFTAETFSPLFASEMFTTPIVAEHVLGDMPPAEIKTSEYNTTTVIGTGPFVLDVYQPGEFIRWKANDEYYGGRPFFDYVTFKVVPTKTAAFYAMKAGEVDITNAYGFTRELEEINANPEIGTIEQPDISMEIVRINHDHPELSKLGVRKAMSLATNRQVIADVVFDGLARPADQMVPDWNPAYSPDLPPLVYDLNEAKKALVEAGFDYDTISIDGPQ</sequence>
<proteinExistence type="inferred from homology"/>
<dbReference type="Gene3D" id="3.40.190.10">
    <property type="entry name" value="Periplasmic binding protein-like II"/>
    <property type="match status" value="1"/>
</dbReference>
<reference evidence="7 8" key="1">
    <citation type="submission" date="2020-08" db="EMBL/GenBank/DDBJ databases">
        <title>Genomic Encyclopedia of Type Strains, Phase IV (KMG-IV): sequencing the most valuable type-strain genomes for metagenomic binning, comparative biology and taxonomic classification.</title>
        <authorList>
            <person name="Goeker M."/>
        </authorList>
    </citation>
    <scope>NUCLEOTIDE SEQUENCE [LARGE SCALE GENOMIC DNA]</scope>
    <source>
        <strain evidence="7 8">DSM 28101</strain>
    </source>
</reference>
<organism evidence="7 8">
    <name type="scientific">Martelella radicis</name>
    <dbReference type="NCBI Taxonomy" id="1397476"/>
    <lineage>
        <taxon>Bacteria</taxon>
        <taxon>Pseudomonadati</taxon>
        <taxon>Pseudomonadota</taxon>
        <taxon>Alphaproteobacteria</taxon>
        <taxon>Hyphomicrobiales</taxon>
        <taxon>Aurantimonadaceae</taxon>
        <taxon>Martelella</taxon>
    </lineage>
</organism>
<dbReference type="InterPro" id="IPR000914">
    <property type="entry name" value="SBP_5_dom"/>
</dbReference>
<dbReference type="AlphaFoldDB" id="A0A7W6KR46"/>